<feature type="domain" description="Acyltransferase 3" evidence="8">
    <location>
        <begin position="11"/>
        <end position="338"/>
    </location>
</feature>
<comment type="subcellular location">
    <subcellularLocation>
        <location evidence="1">Cell membrane</location>
        <topology evidence="1">Multi-pass membrane protein</topology>
    </subcellularLocation>
</comment>
<proteinExistence type="inferred from homology"/>
<dbReference type="Pfam" id="PF01757">
    <property type="entry name" value="Acyl_transf_3"/>
    <property type="match status" value="1"/>
</dbReference>
<dbReference type="AlphaFoldDB" id="A0A948T350"/>
<evidence type="ECO:0000256" key="7">
    <source>
        <dbReference type="SAM" id="Phobius"/>
    </source>
</evidence>
<sequence length="353" mass="39695">MQSQQTQRHLGLDLVRIVAILAVVMIHASASFLVAYPAGSFEFSVGNLGDGISRLGVPLFVMLSGALMLDEQRNLTLKRIFTKNVKSIVILTVLWAAIYACVEKVITPWMGGQPIQWDTVLPTIVEGHYHMWYLYMLVGLYLATPFLREIVKKKNKNLVLAFIGLCLLFQFTNPVITVISHFLGSEWKILSTILGKFSFGLFGSYTGYYLTGWYLAHIGPESTRQRRLLYALGITGLASVLLYTHFTGEYKVLYNNLGLPVYFYSASVFYALSHFSPTVSPRTSSWIAALSKASFGIYILHPLFLGPMKIHFSHTQYPAVWCISLYFLGSILLSWLTSILLARIPLLKALVRM</sequence>
<feature type="transmembrane region" description="Helical" evidence="7">
    <location>
        <begin position="252"/>
        <end position="272"/>
    </location>
</feature>
<evidence type="ECO:0000313" key="10">
    <source>
        <dbReference type="Proteomes" id="UP000713596"/>
    </source>
</evidence>
<feature type="transmembrane region" description="Helical" evidence="7">
    <location>
        <begin position="89"/>
        <end position="110"/>
    </location>
</feature>
<evidence type="ECO:0000313" key="9">
    <source>
        <dbReference type="EMBL" id="MBU3806510.1"/>
    </source>
</evidence>
<evidence type="ECO:0000256" key="5">
    <source>
        <dbReference type="ARBA" id="ARBA00022989"/>
    </source>
</evidence>
<feature type="transmembrane region" description="Helical" evidence="7">
    <location>
        <begin position="228"/>
        <end position="246"/>
    </location>
</feature>
<dbReference type="GO" id="GO:0005886">
    <property type="term" value="C:plasma membrane"/>
    <property type="evidence" value="ECO:0007669"/>
    <property type="project" value="UniProtKB-SubCell"/>
</dbReference>
<keyword evidence="3" id="KW-1003">Cell membrane</keyword>
<feature type="transmembrane region" description="Helical" evidence="7">
    <location>
        <begin position="189"/>
        <end position="216"/>
    </location>
</feature>
<dbReference type="GO" id="GO:0009246">
    <property type="term" value="P:enterobacterial common antigen biosynthetic process"/>
    <property type="evidence" value="ECO:0007669"/>
    <property type="project" value="TreeGrafter"/>
</dbReference>
<gene>
    <name evidence="9" type="ORF">H9882_06435</name>
</gene>
<comment type="similarity">
    <text evidence="2">Belongs to the acyltransferase 3 family.</text>
</comment>
<feature type="transmembrane region" description="Helical" evidence="7">
    <location>
        <begin position="12"/>
        <end position="39"/>
    </location>
</feature>
<dbReference type="GO" id="GO:0016413">
    <property type="term" value="F:O-acetyltransferase activity"/>
    <property type="evidence" value="ECO:0007669"/>
    <property type="project" value="TreeGrafter"/>
</dbReference>
<evidence type="ECO:0000256" key="2">
    <source>
        <dbReference type="ARBA" id="ARBA00007400"/>
    </source>
</evidence>
<keyword evidence="9" id="KW-0012">Acyltransferase</keyword>
<dbReference type="EMBL" id="JAHLFP010000055">
    <property type="protein sequence ID" value="MBU3806510.1"/>
    <property type="molecule type" value="Genomic_DNA"/>
</dbReference>
<keyword evidence="4 7" id="KW-0812">Transmembrane</keyword>
<organism evidence="9 10">
    <name type="scientific">Candidatus Allofournierella pullistercoris</name>
    <dbReference type="NCBI Taxonomy" id="2838597"/>
    <lineage>
        <taxon>Bacteria</taxon>
        <taxon>Bacillati</taxon>
        <taxon>Bacillota</taxon>
        <taxon>Clostridia</taxon>
        <taxon>Eubacteriales</taxon>
        <taxon>Oscillospiraceae</taxon>
        <taxon>Allofournierella</taxon>
    </lineage>
</organism>
<evidence type="ECO:0000256" key="6">
    <source>
        <dbReference type="ARBA" id="ARBA00023136"/>
    </source>
</evidence>
<evidence type="ECO:0000259" key="8">
    <source>
        <dbReference type="Pfam" id="PF01757"/>
    </source>
</evidence>
<name>A0A948T350_9FIRM</name>
<dbReference type="PANTHER" id="PTHR40074">
    <property type="entry name" value="O-ACETYLTRANSFERASE WECH"/>
    <property type="match status" value="1"/>
</dbReference>
<feature type="transmembrane region" description="Helical" evidence="7">
    <location>
        <begin position="51"/>
        <end position="69"/>
    </location>
</feature>
<evidence type="ECO:0000256" key="3">
    <source>
        <dbReference type="ARBA" id="ARBA00022475"/>
    </source>
</evidence>
<keyword evidence="6 7" id="KW-0472">Membrane</keyword>
<protein>
    <submittedName>
        <fullName evidence="9">Acyltransferase family protein</fullName>
    </submittedName>
</protein>
<reference evidence="9" key="1">
    <citation type="journal article" date="2021" name="PeerJ">
        <title>Extensive microbial diversity within the chicken gut microbiome revealed by metagenomics and culture.</title>
        <authorList>
            <person name="Gilroy R."/>
            <person name="Ravi A."/>
            <person name="Getino M."/>
            <person name="Pursley I."/>
            <person name="Horton D.L."/>
            <person name="Alikhan N.F."/>
            <person name="Baker D."/>
            <person name="Gharbi K."/>
            <person name="Hall N."/>
            <person name="Watson M."/>
            <person name="Adriaenssens E.M."/>
            <person name="Foster-Nyarko E."/>
            <person name="Jarju S."/>
            <person name="Secka A."/>
            <person name="Antonio M."/>
            <person name="Oren A."/>
            <person name="Chaudhuri R.R."/>
            <person name="La Ragione R."/>
            <person name="Hildebrand F."/>
            <person name="Pallen M.J."/>
        </authorList>
    </citation>
    <scope>NUCLEOTIDE SEQUENCE</scope>
    <source>
        <strain evidence="9">B5_2728</strain>
    </source>
</reference>
<accession>A0A948T350</accession>
<keyword evidence="9" id="KW-0808">Transferase</keyword>
<dbReference type="PANTHER" id="PTHR40074:SF2">
    <property type="entry name" value="O-ACETYLTRANSFERASE WECH"/>
    <property type="match status" value="1"/>
</dbReference>
<reference evidence="9" key="2">
    <citation type="submission" date="2021-04" db="EMBL/GenBank/DDBJ databases">
        <authorList>
            <person name="Gilroy R."/>
        </authorList>
    </citation>
    <scope>NUCLEOTIDE SEQUENCE</scope>
    <source>
        <strain evidence="9">B5_2728</strain>
    </source>
</reference>
<evidence type="ECO:0000256" key="4">
    <source>
        <dbReference type="ARBA" id="ARBA00022692"/>
    </source>
</evidence>
<evidence type="ECO:0000256" key="1">
    <source>
        <dbReference type="ARBA" id="ARBA00004651"/>
    </source>
</evidence>
<feature type="transmembrane region" description="Helical" evidence="7">
    <location>
        <begin position="159"/>
        <end position="183"/>
    </location>
</feature>
<dbReference type="Proteomes" id="UP000713596">
    <property type="component" value="Unassembled WGS sequence"/>
</dbReference>
<keyword evidence="5 7" id="KW-1133">Transmembrane helix</keyword>
<feature type="transmembrane region" description="Helical" evidence="7">
    <location>
        <begin position="130"/>
        <end position="147"/>
    </location>
</feature>
<feature type="transmembrane region" description="Helical" evidence="7">
    <location>
        <begin position="325"/>
        <end position="346"/>
    </location>
</feature>
<dbReference type="InterPro" id="IPR002656">
    <property type="entry name" value="Acyl_transf_3_dom"/>
</dbReference>
<comment type="caution">
    <text evidence="9">The sequence shown here is derived from an EMBL/GenBank/DDBJ whole genome shotgun (WGS) entry which is preliminary data.</text>
</comment>
<feature type="transmembrane region" description="Helical" evidence="7">
    <location>
        <begin position="284"/>
        <end position="305"/>
    </location>
</feature>